<keyword evidence="5" id="KW-1185">Reference proteome</keyword>
<keyword evidence="2" id="KW-0378">Hydrolase</keyword>
<dbReference type="CDD" id="cd03443">
    <property type="entry name" value="PaaI_thioesterase"/>
    <property type="match status" value="1"/>
</dbReference>
<gene>
    <name evidence="4" type="ORF">JR050_13000</name>
</gene>
<dbReference type="Gene3D" id="3.10.129.10">
    <property type="entry name" value="Hotdog Thioesterase"/>
    <property type="match status" value="1"/>
</dbReference>
<evidence type="ECO:0000313" key="4">
    <source>
        <dbReference type="EMBL" id="MBM6618581.1"/>
    </source>
</evidence>
<evidence type="ECO:0000256" key="1">
    <source>
        <dbReference type="ARBA" id="ARBA00008324"/>
    </source>
</evidence>
<evidence type="ECO:0000259" key="3">
    <source>
        <dbReference type="Pfam" id="PF03061"/>
    </source>
</evidence>
<organism evidence="4 5">
    <name type="scientific">Bacillus suaedaesalsae</name>
    <dbReference type="NCBI Taxonomy" id="2810349"/>
    <lineage>
        <taxon>Bacteria</taxon>
        <taxon>Bacillati</taxon>
        <taxon>Bacillota</taxon>
        <taxon>Bacilli</taxon>
        <taxon>Bacillales</taxon>
        <taxon>Bacillaceae</taxon>
        <taxon>Bacillus</taxon>
    </lineage>
</organism>
<feature type="domain" description="Thioesterase" evidence="3">
    <location>
        <begin position="73"/>
        <end position="149"/>
    </location>
</feature>
<dbReference type="PANTHER" id="PTHR21660">
    <property type="entry name" value="THIOESTERASE SUPERFAMILY MEMBER-RELATED"/>
    <property type="match status" value="1"/>
</dbReference>
<dbReference type="InterPro" id="IPR039298">
    <property type="entry name" value="ACOT13"/>
</dbReference>
<dbReference type="PANTHER" id="PTHR21660:SF1">
    <property type="entry name" value="ACYL-COENZYME A THIOESTERASE 13"/>
    <property type="match status" value="1"/>
</dbReference>
<dbReference type="SUPFAM" id="SSF54637">
    <property type="entry name" value="Thioesterase/thiol ester dehydrase-isomerase"/>
    <property type="match status" value="1"/>
</dbReference>
<evidence type="ECO:0000256" key="2">
    <source>
        <dbReference type="ARBA" id="ARBA00022801"/>
    </source>
</evidence>
<comment type="similarity">
    <text evidence="1">Belongs to the thioesterase PaaI family.</text>
</comment>
<reference evidence="4 5" key="1">
    <citation type="submission" date="2021-02" db="EMBL/GenBank/DDBJ databases">
        <title>Bacillus sp. RD4P76, an endophyte from a halophyte.</title>
        <authorList>
            <person name="Sun J.-Q."/>
        </authorList>
    </citation>
    <scope>NUCLEOTIDE SEQUENCE [LARGE SCALE GENOMIC DNA]</scope>
    <source>
        <strain evidence="4 5">RD4P76</strain>
    </source>
</reference>
<dbReference type="InterPro" id="IPR006683">
    <property type="entry name" value="Thioestr_dom"/>
</dbReference>
<accession>A0ABS2DM38</accession>
<sequence>MKIQEQVDQYLQNATEKDQEVLEFVLEGLLNKQNQINRSYLGGLLHETSYFNEEELTFHMTIPNSSIIQNALNIAHGGITATLLDSAMGTLAIHVLPSHLAAVTTEIKINYVGPGIGEKLTCDASIIHKGSKIIVCEGKVYRDDGKLVAHSTASFFIIPRVTKD</sequence>
<protein>
    <submittedName>
        <fullName evidence="4">PaaI family thioesterase</fullName>
    </submittedName>
</protein>
<dbReference type="Pfam" id="PF03061">
    <property type="entry name" value="4HBT"/>
    <property type="match status" value="1"/>
</dbReference>
<proteinExistence type="inferred from homology"/>
<dbReference type="NCBIfam" id="TIGR00369">
    <property type="entry name" value="unchar_dom_1"/>
    <property type="match status" value="1"/>
</dbReference>
<dbReference type="Proteomes" id="UP001518925">
    <property type="component" value="Unassembled WGS sequence"/>
</dbReference>
<comment type="caution">
    <text evidence="4">The sequence shown here is derived from an EMBL/GenBank/DDBJ whole genome shotgun (WGS) entry which is preliminary data.</text>
</comment>
<dbReference type="InterPro" id="IPR003736">
    <property type="entry name" value="PAAI_dom"/>
</dbReference>
<name>A0ABS2DM38_9BACI</name>
<dbReference type="EMBL" id="JAFELM010000031">
    <property type="protein sequence ID" value="MBM6618581.1"/>
    <property type="molecule type" value="Genomic_DNA"/>
</dbReference>
<evidence type="ECO:0000313" key="5">
    <source>
        <dbReference type="Proteomes" id="UP001518925"/>
    </source>
</evidence>
<dbReference type="InterPro" id="IPR029069">
    <property type="entry name" value="HotDog_dom_sf"/>
</dbReference>